<feature type="compositionally biased region" description="Basic and acidic residues" evidence="1">
    <location>
        <begin position="15"/>
        <end position="27"/>
    </location>
</feature>
<dbReference type="AlphaFoldDB" id="A0A850PUL6"/>
<evidence type="ECO:0000313" key="3">
    <source>
        <dbReference type="Proteomes" id="UP000570517"/>
    </source>
</evidence>
<reference evidence="2 3" key="1">
    <citation type="submission" date="2020-05" db="EMBL/GenBank/DDBJ databases">
        <title>Draft genome sequence of Mycobacterium hippocampi DL, isolated from European seabass, Dicentrarchus labrax, reared in fish farms.</title>
        <authorList>
            <person name="Stathopoulou P."/>
            <person name="Asimakis E."/>
            <person name="Tzokas K."/>
            <person name="Batargias C."/>
            <person name="Tsiamis G."/>
        </authorList>
    </citation>
    <scope>NUCLEOTIDE SEQUENCE [LARGE SCALE GENOMIC DNA]</scope>
    <source>
        <strain evidence="2 3">DL</strain>
    </source>
</reference>
<proteinExistence type="predicted"/>
<organism evidence="2 3">
    <name type="scientific">Mycolicibacterium hippocampi</name>
    <dbReference type="NCBI Taxonomy" id="659824"/>
    <lineage>
        <taxon>Bacteria</taxon>
        <taxon>Bacillati</taxon>
        <taxon>Actinomycetota</taxon>
        <taxon>Actinomycetes</taxon>
        <taxon>Mycobacteriales</taxon>
        <taxon>Mycobacteriaceae</taxon>
        <taxon>Mycolicibacterium</taxon>
    </lineage>
</organism>
<evidence type="ECO:0000313" key="2">
    <source>
        <dbReference type="EMBL" id="NVN51256.1"/>
    </source>
</evidence>
<accession>A0A850PUL6</accession>
<comment type="caution">
    <text evidence="2">The sequence shown here is derived from an EMBL/GenBank/DDBJ whole genome shotgun (WGS) entry which is preliminary data.</text>
</comment>
<gene>
    <name evidence="2" type="ORF">HLY00_3608</name>
</gene>
<protein>
    <submittedName>
        <fullName evidence="2">Uncharacterized protein</fullName>
    </submittedName>
</protein>
<keyword evidence="3" id="KW-1185">Reference proteome</keyword>
<evidence type="ECO:0000256" key="1">
    <source>
        <dbReference type="SAM" id="MobiDB-lite"/>
    </source>
</evidence>
<dbReference type="Proteomes" id="UP000570517">
    <property type="component" value="Unassembled WGS sequence"/>
</dbReference>
<dbReference type="EMBL" id="JABFYL010000033">
    <property type="protein sequence ID" value="NVN51256.1"/>
    <property type="molecule type" value="Genomic_DNA"/>
</dbReference>
<feature type="region of interest" description="Disordered" evidence="1">
    <location>
        <begin position="1"/>
        <end position="37"/>
    </location>
</feature>
<name>A0A850PUL6_9MYCO</name>
<sequence>MSYTPEQAKALASVAERRERSARDPSKAVRAVGEPPRRIGSRTAARFNRIGLSADIPKLRDNPARAAQFDP</sequence>